<feature type="region of interest" description="Disordered" evidence="2">
    <location>
        <begin position="47"/>
        <end position="117"/>
    </location>
</feature>
<evidence type="ECO:0000313" key="6">
    <source>
        <dbReference type="Proteomes" id="UP000460718"/>
    </source>
</evidence>
<dbReference type="GO" id="GO:0005815">
    <property type="term" value="C:microtubule organizing center"/>
    <property type="evidence" value="ECO:0007669"/>
    <property type="project" value="TreeGrafter"/>
</dbReference>
<sequence>MPLDELIPIGGAARSNAGSKRGGSSDLTSGLISISGARDNVDVDMTDFDVGDLLGDDSGKAKSKSKNKNDDKKKKKSKDKDKDKSKSSSSSKKKSKSKSKKSAFDDDDFGDDGGAKNWDSAVELEMAAAAAARRKNGSGKTGGGLDDEFAKMLGFDSGDVGSGANFGSAESPPLSPEPVTGLNRNDDKVDDDTFGISGYTPTVRGSKKLDASTPVEGASKVENGGISASFFQDDGKRDEDLSSLSSFLGPATDRRGGGRGGRRQTGDADLDPFGFGSTAAPSSSTFDSLFGGSSSRRSYLDDPFAKPPKDSLESTQQDLKDPTEERKADQTRSNPHEDNFSARSSPPTQRVSAKDDLLADLFSSEPRSSVRSDRRQEQSSFSKRDEVDGDDDDRKTKVEKSPEPTTPTVLPVAADPAKQQNDLLAELFATQSSSKTTAYEKPKYEDEAPKAKPAVVETNPTTPPKETISLQGKAEARTASALPSENSNADLASARDSLLMDLLGGLSPPKSSEPLLSRRRSRNTSNNNSPDKEVGKAPDPFKSSSPTQSQPLPTVPKVPAATPVAVVAASERPVTPPSPGRRRSLTMDKGSLDIRESDFEQSKDSLLEEILPSSPSVSARSSPHRRNSYSQSFEVEESAVADDVAEKQGDEVVEEQETQVAADPPVPVVAPIVKSSPPPQAEPTVKPEVRVPTPPPQPIKSTDHHEPQVILAVACNCVEREAKLTAAFDVERAALQQKINELMQQLEAQAASSNQLTQQLTQQLEKREASIAQLSQQLEARGAANAQLAQQLASAERDKLEAHQAAAASKENAASFQHRAELLEAEVRSLREELSRSKRAVQDAELALAREIAQHDEVDQLERHREKRALEALSAQMQRALARLTISHQVQEEGSGYDNSAARVAAEDEARLRVIASLEGSSKRAAQHAEQERTKLAELLRELEAGARNARQGALEDKERLRQEQQRLDALSAHLQAQAAALRDQEAAHAGYMGKQLAEAREDARVYEARLATRRTQLERDERALYEARAEFAAFREQTALEIEREHEELRRSRLKLEDAWRELRADREDLEAELASHEDEFQALESVRQEVQQAEARLAERTQDVVALAEKLDAGTRELLVREQLVAQQAAVVQDTDTSFSNRERALERVKHELETREQRLHVQIRQLDSVRMRLTQQRREQQQLMAAARRNCTTEKPTKVVVDNNKPWRQASIAPHSSKSSYSPLPQSWEMEQPIEEEDPSGLPPALRKQVEANWLRRNQQVGHYRQSSSCKLDFHDFAAEPSKWSSKTLDLNTTSYINKSSKVNSAAKLNNVRTTSVPVSHQSVDSFKIPQQQRSNSPATSFHPGSRPPPPPMRSPGTFQPTLRVNL</sequence>
<feature type="region of interest" description="Disordered" evidence="2">
    <location>
        <begin position="502"/>
        <end position="693"/>
    </location>
</feature>
<dbReference type="GO" id="GO:0051959">
    <property type="term" value="F:dynein light intermediate chain binding"/>
    <property type="evidence" value="ECO:0007669"/>
    <property type="project" value="TreeGrafter"/>
</dbReference>
<evidence type="ECO:0000256" key="2">
    <source>
        <dbReference type="SAM" id="MobiDB-lite"/>
    </source>
</evidence>
<protein>
    <submittedName>
        <fullName evidence="3">Uncharacterized protein</fullName>
    </submittedName>
</protein>
<evidence type="ECO:0000313" key="3">
    <source>
        <dbReference type="EMBL" id="KAE9005451.1"/>
    </source>
</evidence>
<feature type="compositionally biased region" description="Low complexity" evidence="2">
    <location>
        <begin position="658"/>
        <end position="675"/>
    </location>
</feature>
<feature type="compositionally biased region" description="Basic and acidic residues" evidence="2">
    <location>
        <begin position="67"/>
        <end position="86"/>
    </location>
</feature>
<name>A0A6A3KDR9_9STRA</name>
<feature type="compositionally biased region" description="Polar residues" evidence="2">
    <location>
        <begin position="341"/>
        <end position="351"/>
    </location>
</feature>
<feature type="coiled-coil region" evidence="1">
    <location>
        <begin position="1040"/>
        <end position="1112"/>
    </location>
</feature>
<feature type="coiled-coil region" evidence="1">
    <location>
        <begin position="922"/>
        <end position="978"/>
    </location>
</feature>
<feature type="compositionally biased region" description="Low complexity" evidence="2">
    <location>
        <begin position="502"/>
        <end position="515"/>
    </location>
</feature>
<feature type="compositionally biased region" description="Polar residues" evidence="2">
    <location>
        <begin position="279"/>
        <end position="297"/>
    </location>
</feature>
<feature type="region of interest" description="Disordered" evidence="2">
    <location>
        <begin position="129"/>
        <end position="489"/>
    </location>
</feature>
<dbReference type="GO" id="GO:0008017">
    <property type="term" value="F:microtubule binding"/>
    <property type="evidence" value="ECO:0007669"/>
    <property type="project" value="TreeGrafter"/>
</dbReference>
<gene>
    <name evidence="4" type="ORF">PF002_g18424</name>
    <name evidence="3" type="ORF">PF011_g12032</name>
</gene>
<feature type="compositionally biased region" description="Low complexity" evidence="2">
    <location>
        <begin position="1214"/>
        <end position="1228"/>
    </location>
</feature>
<feature type="compositionally biased region" description="Polar residues" evidence="2">
    <location>
        <begin position="1317"/>
        <end position="1343"/>
    </location>
</feature>
<proteinExistence type="predicted"/>
<feature type="compositionally biased region" description="Basic residues" evidence="2">
    <location>
        <begin position="91"/>
        <end position="101"/>
    </location>
</feature>
<evidence type="ECO:0000313" key="4">
    <source>
        <dbReference type="EMBL" id="KAE9211805.1"/>
    </source>
</evidence>
<dbReference type="GO" id="GO:0005737">
    <property type="term" value="C:cytoplasm"/>
    <property type="evidence" value="ECO:0007669"/>
    <property type="project" value="TreeGrafter"/>
</dbReference>
<feature type="compositionally biased region" description="Low complexity" evidence="2">
    <location>
        <begin position="608"/>
        <end position="621"/>
    </location>
</feature>
<dbReference type="GO" id="GO:0031122">
    <property type="term" value="P:cytoplasmic microtubule organization"/>
    <property type="evidence" value="ECO:0007669"/>
    <property type="project" value="TreeGrafter"/>
</dbReference>
<feature type="coiled-coil region" evidence="1">
    <location>
        <begin position="732"/>
        <end position="883"/>
    </location>
</feature>
<feature type="region of interest" description="Disordered" evidence="2">
    <location>
        <begin position="1317"/>
        <end position="1370"/>
    </location>
</feature>
<dbReference type="PANTHER" id="PTHR18947:SF28">
    <property type="entry name" value="GIRDIN, ISOFORM A"/>
    <property type="match status" value="1"/>
</dbReference>
<keyword evidence="1" id="KW-0175">Coiled coil</keyword>
<feature type="compositionally biased region" description="Basic and acidic residues" evidence="2">
    <location>
        <begin position="368"/>
        <end position="402"/>
    </location>
</feature>
<dbReference type="EMBL" id="QXGD01001209">
    <property type="protein sequence ID" value="KAE9211805.1"/>
    <property type="molecule type" value="Genomic_DNA"/>
</dbReference>
<dbReference type="EMBL" id="QXFW01000685">
    <property type="protein sequence ID" value="KAE9005451.1"/>
    <property type="molecule type" value="Genomic_DNA"/>
</dbReference>
<organism evidence="3 6">
    <name type="scientific">Phytophthora fragariae</name>
    <dbReference type="NCBI Taxonomy" id="53985"/>
    <lineage>
        <taxon>Eukaryota</taxon>
        <taxon>Sar</taxon>
        <taxon>Stramenopiles</taxon>
        <taxon>Oomycota</taxon>
        <taxon>Peronosporomycetes</taxon>
        <taxon>Peronosporales</taxon>
        <taxon>Peronosporaceae</taxon>
        <taxon>Phytophthora</taxon>
    </lineage>
</organism>
<evidence type="ECO:0000313" key="5">
    <source>
        <dbReference type="Proteomes" id="UP000440367"/>
    </source>
</evidence>
<comment type="caution">
    <text evidence="3">The sequence shown here is derived from an EMBL/GenBank/DDBJ whole genome shotgun (WGS) entry which is preliminary data.</text>
</comment>
<feature type="compositionally biased region" description="Basic and acidic residues" evidence="2">
    <location>
        <begin position="298"/>
        <end position="340"/>
    </location>
</feature>
<accession>A0A6A3KDR9</accession>
<feature type="compositionally biased region" description="Low complexity" evidence="2">
    <location>
        <begin position="543"/>
        <end position="569"/>
    </location>
</feature>
<dbReference type="Proteomes" id="UP000460718">
    <property type="component" value="Unassembled WGS sequence"/>
</dbReference>
<feature type="compositionally biased region" description="Basic and acidic residues" evidence="2">
    <location>
        <begin position="590"/>
        <end position="606"/>
    </location>
</feature>
<feature type="compositionally biased region" description="Basic and acidic residues" evidence="2">
    <location>
        <begin position="438"/>
        <end position="450"/>
    </location>
</feature>
<feature type="region of interest" description="Disordered" evidence="2">
    <location>
        <begin position="1205"/>
        <end position="1228"/>
    </location>
</feature>
<reference evidence="3 6" key="1">
    <citation type="submission" date="2018-09" db="EMBL/GenBank/DDBJ databases">
        <title>Genomic investigation of the strawberry pathogen Phytophthora fragariae indicates pathogenicity is determined by transcriptional variation in three key races.</title>
        <authorList>
            <person name="Adams T.M."/>
            <person name="Armitage A.D."/>
            <person name="Sobczyk M.K."/>
            <person name="Bates H.J."/>
            <person name="Dunwell J.M."/>
            <person name="Nellist C.F."/>
            <person name="Harrison R.J."/>
        </authorList>
    </citation>
    <scope>NUCLEOTIDE SEQUENCE [LARGE SCALE GENOMIC DNA]</scope>
    <source>
        <strain evidence="4 5">BC-1</strain>
        <strain evidence="3 6">SCRP245</strain>
    </source>
</reference>
<dbReference type="GO" id="GO:0030705">
    <property type="term" value="P:cytoskeleton-dependent intracellular transport"/>
    <property type="evidence" value="ECO:0007669"/>
    <property type="project" value="TreeGrafter"/>
</dbReference>
<evidence type="ECO:0000256" key="1">
    <source>
        <dbReference type="SAM" id="Coils"/>
    </source>
</evidence>
<feature type="region of interest" description="Disordered" evidence="2">
    <location>
        <begin position="1"/>
        <end position="31"/>
    </location>
</feature>
<dbReference type="Proteomes" id="UP000440367">
    <property type="component" value="Unassembled WGS sequence"/>
</dbReference>
<dbReference type="PANTHER" id="PTHR18947">
    <property type="entry name" value="HOOK PROTEINS"/>
    <property type="match status" value="1"/>
</dbReference>
<feature type="compositionally biased region" description="Polar residues" evidence="2">
    <location>
        <begin position="1361"/>
        <end position="1370"/>
    </location>
</feature>